<dbReference type="PANTHER" id="PTHR43791">
    <property type="entry name" value="PERMEASE-RELATED"/>
    <property type="match status" value="1"/>
</dbReference>
<evidence type="ECO:0008006" key="11">
    <source>
        <dbReference type="Google" id="ProtNLM"/>
    </source>
</evidence>
<reference evidence="9" key="1">
    <citation type="submission" date="2018-12" db="EMBL/GenBank/DDBJ databases">
        <authorList>
            <person name="Syme R.A."/>
            <person name="Farfan-Caceres L."/>
            <person name="Lichtenzveig J."/>
        </authorList>
    </citation>
    <scope>NUCLEOTIDE SEQUENCE</scope>
    <source>
        <strain evidence="9">Al4</strain>
    </source>
</reference>
<dbReference type="PANTHER" id="PTHR43791:SF1">
    <property type="entry name" value="ALLANTOATE PERMEASE"/>
    <property type="match status" value="1"/>
</dbReference>
<dbReference type="AlphaFoldDB" id="A0A8H7MIR8"/>
<evidence type="ECO:0000313" key="10">
    <source>
        <dbReference type="Proteomes" id="UP000651452"/>
    </source>
</evidence>
<organism evidence="9 10">
    <name type="scientific">Ascochyta lentis</name>
    <dbReference type="NCBI Taxonomy" id="205686"/>
    <lineage>
        <taxon>Eukaryota</taxon>
        <taxon>Fungi</taxon>
        <taxon>Dikarya</taxon>
        <taxon>Ascomycota</taxon>
        <taxon>Pezizomycotina</taxon>
        <taxon>Dothideomycetes</taxon>
        <taxon>Pleosporomycetidae</taxon>
        <taxon>Pleosporales</taxon>
        <taxon>Pleosporineae</taxon>
        <taxon>Didymellaceae</taxon>
        <taxon>Ascochyta</taxon>
    </lineage>
</organism>
<feature type="compositionally biased region" description="Polar residues" evidence="7">
    <location>
        <begin position="1"/>
        <end position="11"/>
    </location>
</feature>
<name>A0A8H7MIR8_9PLEO</name>
<feature type="transmembrane region" description="Helical" evidence="8">
    <location>
        <begin position="250"/>
        <end position="270"/>
    </location>
</feature>
<gene>
    <name evidence="9" type="ORF">EKO04_005308</name>
</gene>
<keyword evidence="5 8" id="KW-0472">Membrane</keyword>
<dbReference type="Gene3D" id="1.20.1250.20">
    <property type="entry name" value="MFS general substrate transporter like domains"/>
    <property type="match status" value="2"/>
</dbReference>
<dbReference type="FunFam" id="1.20.1250.20:FF:000064">
    <property type="entry name" value="MFS allantoate transporter"/>
    <property type="match status" value="1"/>
</dbReference>
<feature type="transmembrane region" description="Helical" evidence="8">
    <location>
        <begin position="471"/>
        <end position="498"/>
    </location>
</feature>
<evidence type="ECO:0000256" key="5">
    <source>
        <dbReference type="ARBA" id="ARBA00023136"/>
    </source>
</evidence>
<keyword evidence="4 8" id="KW-1133">Transmembrane helix</keyword>
<evidence type="ECO:0000256" key="4">
    <source>
        <dbReference type="ARBA" id="ARBA00022989"/>
    </source>
</evidence>
<feature type="transmembrane region" description="Helical" evidence="8">
    <location>
        <begin position="213"/>
        <end position="238"/>
    </location>
</feature>
<evidence type="ECO:0000256" key="7">
    <source>
        <dbReference type="SAM" id="MobiDB-lite"/>
    </source>
</evidence>
<feature type="transmembrane region" description="Helical" evidence="8">
    <location>
        <begin position="443"/>
        <end position="459"/>
    </location>
</feature>
<dbReference type="GO" id="GO:0016020">
    <property type="term" value="C:membrane"/>
    <property type="evidence" value="ECO:0007669"/>
    <property type="project" value="UniProtKB-SubCell"/>
</dbReference>
<feature type="transmembrane region" description="Helical" evidence="8">
    <location>
        <begin position="312"/>
        <end position="334"/>
    </location>
</feature>
<dbReference type="CDD" id="cd17327">
    <property type="entry name" value="MFS_FEN2_like"/>
    <property type="match status" value="1"/>
</dbReference>
<feature type="transmembrane region" description="Helical" evidence="8">
    <location>
        <begin position="411"/>
        <end position="431"/>
    </location>
</feature>
<dbReference type="OrthoDB" id="6730379at2759"/>
<feature type="transmembrane region" description="Helical" evidence="8">
    <location>
        <begin position="354"/>
        <end position="375"/>
    </location>
</feature>
<dbReference type="InterPro" id="IPR036259">
    <property type="entry name" value="MFS_trans_sf"/>
</dbReference>
<feature type="region of interest" description="Disordered" evidence="7">
    <location>
        <begin position="1"/>
        <end position="30"/>
    </location>
</feature>
<dbReference type="Proteomes" id="UP000651452">
    <property type="component" value="Unassembled WGS sequence"/>
</dbReference>
<protein>
    <recommendedName>
        <fullName evidence="11">MFS allantoate transporter</fullName>
    </recommendedName>
</protein>
<evidence type="ECO:0000256" key="8">
    <source>
        <dbReference type="SAM" id="Phobius"/>
    </source>
</evidence>
<dbReference type="InterPro" id="IPR011701">
    <property type="entry name" value="MFS"/>
</dbReference>
<dbReference type="SUPFAM" id="SSF103473">
    <property type="entry name" value="MFS general substrate transporter"/>
    <property type="match status" value="1"/>
</dbReference>
<proteinExistence type="inferred from homology"/>
<evidence type="ECO:0000256" key="1">
    <source>
        <dbReference type="ARBA" id="ARBA00004141"/>
    </source>
</evidence>
<dbReference type="GO" id="GO:0022857">
    <property type="term" value="F:transmembrane transporter activity"/>
    <property type="evidence" value="ECO:0007669"/>
    <property type="project" value="InterPro"/>
</dbReference>
<evidence type="ECO:0000256" key="6">
    <source>
        <dbReference type="ARBA" id="ARBA00037968"/>
    </source>
</evidence>
<comment type="caution">
    <text evidence="9">The sequence shown here is derived from an EMBL/GenBank/DDBJ whole genome shotgun (WGS) entry which is preliminary data.</text>
</comment>
<feature type="transmembrane region" description="Helical" evidence="8">
    <location>
        <begin position="382"/>
        <end position="405"/>
    </location>
</feature>
<reference evidence="9" key="2">
    <citation type="submission" date="2020-09" db="EMBL/GenBank/DDBJ databases">
        <title>Reference genome assembly for Australian Ascochyta lentis isolate Al4.</title>
        <authorList>
            <person name="Lee R.C."/>
            <person name="Farfan-Caceres L.M."/>
            <person name="Debler J.W."/>
            <person name="Williams A.H."/>
            <person name="Henares B.M."/>
        </authorList>
    </citation>
    <scope>NUCLEOTIDE SEQUENCE</scope>
    <source>
        <strain evidence="9">Al4</strain>
    </source>
</reference>
<evidence type="ECO:0000256" key="3">
    <source>
        <dbReference type="ARBA" id="ARBA00022692"/>
    </source>
</evidence>
<accession>A0A8H7MIR8</accession>
<feature type="transmembrane region" description="Helical" evidence="8">
    <location>
        <begin position="154"/>
        <end position="172"/>
    </location>
</feature>
<evidence type="ECO:0000256" key="2">
    <source>
        <dbReference type="ARBA" id="ARBA00022448"/>
    </source>
</evidence>
<feature type="transmembrane region" description="Helical" evidence="8">
    <location>
        <begin position="178"/>
        <end position="201"/>
    </location>
</feature>
<comment type="subcellular location">
    <subcellularLocation>
        <location evidence="1">Membrane</location>
        <topology evidence="1">Multi-pass membrane protein</topology>
    </subcellularLocation>
</comment>
<keyword evidence="3 8" id="KW-0812">Transmembrane</keyword>
<dbReference type="EMBL" id="RZGK01000009">
    <property type="protein sequence ID" value="KAF9696518.1"/>
    <property type="molecule type" value="Genomic_DNA"/>
</dbReference>
<dbReference type="Pfam" id="PF07690">
    <property type="entry name" value="MFS_1"/>
    <property type="match status" value="1"/>
</dbReference>
<evidence type="ECO:0000313" key="9">
    <source>
        <dbReference type="EMBL" id="KAF9696518.1"/>
    </source>
</evidence>
<sequence length="535" mass="59214">MATVSEPSSQLGDVEKEIAAADNGASSPDVVEKPDAKILKHSHDADAAMKAFDGMAGQVDGLAPEKNKALLRKIDWHLMPIMCLVYGLNYLDKTTLSYASVMGLRLPPSGNKLASGIDLKSDQYQWLGSLFYFGYLAWEYPTSRLLQRLPLGKYSAFNIIIWGLVLTCFAAVENYSGAIAIRFFLGVFEAAVTPGFALFTSQWYTKKEQGSRTAIWFSFNGWAQIFGGCLSYGIAVGARKTGTIIEPWKIVFLVTGLLTTCLGILFLWIMPDNQLNCRWLSKEDQILAIERVRVNQQGIGNRHFKFYQFKEALLDPLSWAFFFYAVIVDIPNGGISNFFSQLIVGFGYTAEQSLLYGTPGGTVTIASMLICGWAGDRYGYRILTSMAGLCTAMIGMILIIALPLSNNSGRLAGYYLTQASATGFVALLSLVSSNIAGYTKKTTVAAMYLIGYCVGNIIGPQTFRPADAPRYIPAAITILVCWGICLVILLFIHFYCVWQNKKKAQFRSAPGYVRLENQEWLDLTDRENPEFVYTL</sequence>
<keyword evidence="10" id="KW-1185">Reference proteome</keyword>
<keyword evidence="2" id="KW-0813">Transport</keyword>
<comment type="similarity">
    <text evidence="6">Belongs to the major facilitator superfamily. Allantoate permease family.</text>
</comment>